<keyword evidence="2" id="KW-0479">Metal-binding</keyword>
<dbReference type="Pfam" id="PF02668">
    <property type="entry name" value="TauD"/>
    <property type="match status" value="1"/>
</dbReference>
<dbReference type="InterPro" id="IPR014503">
    <property type="entry name" value="Clavaminate_syn-like"/>
</dbReference>
<dbReference type="Gene3D" id="3.60.130.10">
    <property type="entry name" value="Clavaminate synthase-like"/>
    <property type="match status" value="1"/>
</dbReference>
<evidence type="ECO:0000259" key="5">
    <source>
        <dbReference type="Pfam" id="PF02668"/>
    </source>
</evidence>
<dbReference type="SUPFAM" id="SSF51197">
    <property type="entry name" value="Clavaminate synthase-like"/>
    <property type="match status" value="1"/>
</dbReference>
<dbReference type="EMBL" id="BAAANF010000027">
    <property type="protein sequence ID" value="GAA1716620.1"/>
    <property type="molecule type" value="Genomic_DNA"/>
</dbReference>
<evidence type="ECO:0000256" key="2">
    <source>
        <dbReference type="ARBA" id="ARBA00022723"/>
    </source>
</evidence>
<organism evidence="6 7">
    <name type="scientific">Kribbella yunnanensis</name>
    <dbReference type="NCBI Taxonomy" id="190194"/>
    <lineage>
        <taxon>Bacteria</taxon>
        <taxon>Bacillati</taxon>
        <taxon>Actinomycetota</taxon>
        <taxon>Actinomycetes</taxon>
        <taxon>Propionibacteriales</taxon>
        <taxon>Kribbellaceae</taxon>
        <taxon>Kribbella</taxon>
    </lineage>
</organism>
<sequence>MQSLVEKHQSQVVPGVLTLTLAEQRQTALLARSLHLDPTGQPELYCVAARRAAQQLPERVHHALHSFGRWGSDTGTLLIEGIPLGRIPATPEDNKQHVGEATLLARVQAMFGESLGHLIAYEAEGSGRLFQDMVPARAAARTQTSLSSLTELELHTEQAFSALKPDYISLACLRGDPDARTYTLTAKQVSAHISGADLAVLRERLWMTGVDESFRVGGQQFDDGDVRGPMPIISGAAGDPYIVFDQDLMAGRTPEADAAFERVLRIYRTHRNHHVLKPGDILLVDNNRAVHGRSPFHPRFDGGDRFVVRSFVTNDLAKSRYARLDNGRAVGSRYS</sequence>
<gene>
    <name evidence="6" type="ORF">GCM10009745_76430</name>
</gene>
<dbReference type="Proteomes" id="UP001500280">
    <property type="component" value="Unassembled WGS sequence"/>
</dbReference>
<evidence type="ECO:0000256" key="3">
    <source>
        <dbReference type="ARBA" id="ARBA00023002"/>
    </source>
</evidence>
<reference evidence="7" key="1">
    <citation type="journal article" date="2019" name="Int. J. Syst. Evol. Microbiol.">
        <title>The Global Catalogue of Microorganisms (GCM) 10K type strain sequencing project: providing services to taxonomists for standard genome sequencing and annotation.</title>
        <authorList>
            <consortium name="The Broad Institute Genomics Platform"/>
            <consortium name="The Broad Institute Genome Sequencing Center for Infectious Disease"/>
            <person name="Wu L."/>
            <person name="Ma J."/>
        </authorList>
    </citation>
    <scope>NUCLEOTIDE SEQUENCE [LARGE SCALE GENOMIC DNA]</scope>
    <source>
        <strain evidence="7">JCM 14307</strain>
    </source>
</reference>
<comment type="caution">
    <text evidence="6">The sequence shown here is derived from an EMBL/GenBank/DDBJ whole genome shotgun (WGS) entry which is preliminary data.</text>
</comment>
<keyword evidence="7" id="KW-1185">Reference proteome</keyword>
<dbReference type="InterPro" id="IPR042098">
    <property type="entry name" value="TauD-like_sf"/>
</dbReference>
<feature type="domain" description="TauD/TfdA-like" evidence="5">
    <location>
        <begin position="244"/>
        <end position="298"/>
    </location>
</feature>
<evidence type="ECO:0000313" key="7">
    <source>
        <dbReference type="Proteomes" id="UP001500280"/>
    </source>
</evidence>
<proteinExistence type="inferred from homology"/>
<comment type="similarity">
    <text evidence="1">Belongs to the clavaminate synthase family.</text>
</comment>
<dbReference type="InterPro" id="IPR003819">
    <property type="entry name" value="TauD/TfdA-like"/>
</dbReference>
<evidence type="ECO:0000313" key="6">
    <source>
        <dbReference type="EMBL" id="GAA1716620.1"/>
    </source>
</evidence>
<name>A0ABP4V2G2_9ACTN</name>
<accession>A0ABP4V2G2</accession>
<evidence type="ECO:0000256" key="4">
    <source>
        <dbReference type="ARBA" id="ARBA00023004"/>
    </source>
</evidence>
<dbReference type="PIRSF" id="PIRSF019543">
    <property type="entry name" value="Clavaminate_syn"/>
    <property type="match status" value="1"/>
</dbReference>
<keyword evidence="3" id="KW-0560">Oxidoreductase</keyword>
<protein>
    <submittedName>
        <fullName evidence="6">Clavaminate synthase family protein</fullName>
    </submittedName>
</protein>
<evidence type="ECO:0000256" key="1">
    <source>
        <dbReference type="ARBA" id="ARBA00008425"/>
    </source>
</evidence>
<keyword evidence="4" id="KW-0408">Iron</keyword>